<reference evidence="1" key="1">
    <citation type="submission" date="2019-08" db="EMBL/GenBank/DDBJ databases">
        <authorList>
            <person name="Kucharzyk K."/>
            <person name="Murdoch R.W."/>
            <person name="Higgins S."/>
            <person name="Loffler F."/>
        </authorList>
    </citation>
    <scope>NUCLEOTIDE SEQUENCE</scope>
</reference>
<sequence>MDVDLHRAKARHRLHRFFDVSLDPLTHQRYFDAVFHHDEEIDCALFLTNLHFDAFGEVLAAKQLGQAARKTAAHAGNAFNFHRRKARNCRHHIVRKGYAAVLFFPRVHIVCAQTSHLFI</sequence>
<dbReference type="EMBL" id="VSSQ01122413">
    <property type="protein sequence ID" value="MPN54307.1"/>
    <property type="molecule type" value="Genomic_DNA"/>
</dbReference>
<proteinExistence type="predicted"/>
<organism evidence="1">
    <name type="scientific">bioreactor metagenome</name>
    <dbReference type="NCBI Taxonomy" id="1076179"/>
    <lineage>
        <taxon>unclassified sequences</taxon>
        <taxon>metagenomes</taxon>
        <taxon>ecological metagenomes</taxon>
    </lineage>
</organism>
<comment type="caution">
    <text evidence="1">The sequence shown here is derived from an EMBL/GenBank/DDBJ whole genome shotgun (WGS) entry which is preliminary data.</text>
</comment>
<dbReference type="AlphaFoldDB" id="A0A645ISV1"/>
<protein>
    <submittedName>
        <fullName evidence="1">Uncharacterized protein</fullName>
    </submittedName>
</protein>
<name>A0A645ISV1_9ZZZZ</name>
<evidence type="ECO:0000313" key="1">
    <source>
        <dbReference type="EMBL" id="MPN54307.1"/>
    </source>
</evidence>
<accession>A0A645ISV1</accession>
<gene>
    <name evidence="1" type="ORF">SDC9_201977</name>
</gene>